<gene>
    <name evidence="2" type="ORF">PPRIM_AZ9-3.1.T0970016</name>
</gene>
<evidence type="ECO:0000256" key="1">
    <source>
        <dbReference type="SAM" id="Phobius"/>
    </source>
</evidence>
<keyword evidence="1" id="KW-1133">Transmembrane helix</keyword>
<accession>A0A8S1NYH7</accession>
<dbReference type="EMBL" id="CAJJDM010000100">
    <property type="protein sequence ID" value="CAD8094755.1"/>
    <property type="molecule type" value="Genomic_DNA"/>
</dbReference>
<keyword evidence="1" id="KW-0812">Transmembrane</keyword>
<evidence type="ECO:0008006" key="4">
    <source>
        <dbReference type="Google" id="ProtNLM"/>
    </source>
</evidence>
<dbReference type="Proteomes" id="UP000688137">
    <property type="component" value="Unassembled WGS sequence"/>
</dbReference>
<evidence type="ECO:0000313" key="3">
    <source>
        <dbReference type="Proteomes" id="UP000688137"/>
    </source>
</evidence>
<reference evidence="2" key="1">
    <citation type="submission" date="2021-01" db="EMBL/GenBank/DDBJ databases">
        <authorList>
            <consortium name="Genoscope - CEA"/>
            <person name="William W."/>
        </authorList>
    </citation>
    <scope>NUCLEOTIDE SEQUENCE</scope>
</reference>
<evidence type="ECO:0000313" key="2">
    <source>
        <dbReference type="EMBL" id="CAD8094755.1"/>
    </source>
</evidence>
<keyword evidence="1" id="KW-0472">Membrane</keyword>
<dbReference type="AlphaFoldDB" id="A0A8S1NYH7"/>
<sequence length="202" mass="23948">MLKSIGDIPMSEEQQRHIINGGLLKCEDMHDGSCLVDAVLRFVKIWNNSYKYYIPIHLIPLLLFQRKKLRQNPGKTLKQFLLEFCGSVFFVAGYISACKYVFCILRTMEFNNRISLSLSGLFSGVFLFAEKLNRRAEITIFLAPKFLETVWHMLQKRNFVMKIDYWEYFIFGIAMGIINYYYINNPNQIKYSYLQVFKKIWN</sequence>
<comment type="caution">
    <text evidence="2">The sequence shown here is derived from an EMBL/GenBank/DDBJ whole genome shotgun (WGS) entry which is preliminary data.</text>
</comment>
<proteinExistence type="predicted"/>
<feature type="transmembrane region" description="Helical" evidence="1">
    <location>
        <begin position="165"/>
        <end position="183"/>
    </location>
</feature>
<feature type="transmembrane region" description="Helical" evidence="1">
    <location>
        <begin position="80"/>
        <end position="102"/>
    </location>
</feature>
<organism evidence="2 3">
    <name type="scientific">Paramecium primaurelia</name>
    <dbReference type="NCBI Taxonomy" id="5886"/>
    <lineage>
        <taxon>Eukaryota</taxon>
        <taxon>Sar</taxon>
        <taxon>Alveolata</taxon>
        <taxon>Ciliophora</taxon>
        <taxon>Intramacronucleata</taxon>
        <taxon>Oligohymenophorea</taxon>
        <taxon>Peniculida</taxon>
        <taxon>Parameciidae</taxon>
        <taxon>Paramecium</taxon>
    </lineage>
</organism>
<name>A0A8S1NYH7_PARPR</name>
<keyword evidence="3" id="KW-1185">Reference proteome</keyword>
<protein>
    <recommendedName>
        <fullName evidence="4">Transmembrane protein 135 N-terminal domain-containing protein</fullName>
    </recommendedName>
</protein>
<dbReference type="OMA" id="YISACKY"/>